<gene>
    <name evidence="3" type="ORF">IDJ77_01120</name>
</gene>
<accession>A0ABR7WJ88</accession>
<dbReference type="RefSeq" id="WP_191187082.1">
    <property type="nucleotide sequence ID" value="NZ_JACWMY010000001.1"/>
</dbReference>
<feature type="domain" description="DUF4960" evidence="2">
    <location>
        <begin position="206"/>
        <end position="458"/>
    </location>
</feature>
<dbReference type="InterPro" id="IPR029062">
    <property type="entry name" value="Class_I_gatase-like"/>
</dbReference>
<dbReference type="Gene3D" id="2.60.40.2340">
    <property type="match status" value="2"/>
</dbReference>
<evidence type="ECO:0000313" key="4">
    <source>
        <dbReference type="Proteomes" id="UP000606600"/>
    </source>
</evidence>
<dbReference type="Proteomes" id="UP000606600">
    <property type="component" value="Unassembled WGS sequence"/>
</dbReference>
<dbReference type="CDD" id="cd03143">
    <property type="entry name" value="A4_beta-galactosidase_middle_domain"/>
    <property type="match status" value="1"/>
</dbReference>
<keyword evidence="1" id="KW-0732">Signal</keyword>
<dbReference type="SUPFAM" id="SSF52317">
    <property type="entry name" value="Class I glutamine amidotransferase-like"/>
    <property type="match status" value="1"/>
</dbReference>
<evidence type="ECO:0000259" key="2">
    <source>
        <dbReference type="Pfam" id="PF16324"/>
    </source>
</evidence>
<keyword evidence="4" id="KW-1185">Reference proteome</keyword>
<comment type="caution">
    <text evidence="3">The sequence shown here is derived from an EMBL/GenBank/DDBJ whole genome shotgun (WGS) entry which is preliminary data.</text>
</comment>
<reference evidence="3 4" key="1">
    <citation type="submission" date="2020-09" db="EMBL/GenBank/DDBJ databases">
        <title>Novel species of Mucilaginibacter isolated from a glacier on the Tibetan Plateau.</title>
        <authorList>
            <person name="Liu Q."/>
            <person name="Xin Y.-H."/>
        </authorList>
    </citation>
    <scope>NUCLEOTIDE SEQUENCE [LARGE SCALE GENOMIC DNA]</scope>
    <source>
        <strain evidence="3 4">ZT4R22</strain>
    </source>
</reference>
<name>A0ABR7WJ88_9SPHI</name>
<dbReference type="Pfam" id="PF16324">
    <property type="entry name" value="DUF4960"/>
    <property type="match status" value="1"/>
</dbReference>
<feature type="signal peptide" evidence="1">
    <location>
        <begin position="1"/>
        <end position="21"/>
    </location>
</feature>
<organism evidence="3 4">
    <name type="scientific">Mucilaginibacter pankratovii</name>
    <dbReference type="NCBI Taxonomy" id="2772110"/>
    <lineage>
        <taxon>Bacteria</taxon>
        <taxon>Pseudomonadati</taxon>
        <taxon>Bacteroidota</taxon>
        <taxon>Sphingobacteriia</taxon>
        <taxon>Sphingobacteriales</taxon>
        <taxon>Sphingobacteriaceae</taxon>
        <taxon>Mucilaginibacter</taxon>
    </lineage>
</organism>
<feature type="chain" id="PRO_5047013117" evidence="1">
    <location>
        <begin position="22"/>
        <end position="460"/>
    </location>
</feature>
<protein>
    <submittedName>
        <fullName evidence="3">DUF4960 domain-containing protein</fullName>
    </submittedName>
</protein>
<evidence type="ECO:0000313" key="3">
    <source>
        <dbReference type="EMBL" id="MBD1362396.1"/>
    </source>
</evidence>
<proteinExistence type="predicted"/>
<sequence length="460" mass="49338">MTRYINPFKAFLFILGLAFCAAGCNKEKKSAFNVSADVQLKSFAINNVPGEINNSTGQITVNLPFGTDVTSLTPVMQMPGEAAISPASGKALNFTGNVTYHVTSGNLYRDYTVVVKITPPLSAFSINGVNGTIDQEGKNISVILPDGTNLSSLVPTLTMPAGITSSPASGVAQDFTKPVAYTLTIGGVSAVYNVNVISNSISEYAFLGLSGSRAAITNPDEKAAADWFFTTYPTADYISFQSIEGGRSLANYKVIWWHYDSSQDLPAAALTPAVVTALKAYRANGGGLMLSTFAARYVEALAVVPAGKGPNNVFGDFLPAGFIEGTNNWGISFKTRESHPIFQGVDTYEPGKMWLLQSGTFRLNHTAWWFVNEWGGYGNGAGWREQTGGINLASENWDDNLDGRVGIAEWQNAAGKPNVVVVAFGAYDWYSEPQGGASSNNLYITNIKKITKNAIDYLHQ</sequence>
<dbReference type="EMBL" id="JACWMY010000001">
    <property type="protein sequence ID" value="MBD1362396.1"/>
    <property type="molecule type" value="Genomic_DNA"/>
</dbReference>
<evidence type="ECO:0000256" key="1">
    <source>
        <dbReference type="SAM" id="SignalP"/>
    </source>
</evidence>
<dbReference type="InterPro" id="IPR032526">
    <property type="entry name" value="DUF4960"/>
</dbReference>